<gene>
    <name evidence="1" type="ORF">RT41_GL001557</name>
</gene>
<dbReference type="RefSeq" id="WP_096818077.1">
    <property type="nucleotide sequence ID" value="NZ_JXJU01000006.1"/>
</dbReference>
<evidence type="ECO:0000313" key="2">
    <source>
        <dbReference type="Proteomes" id="UP000218181"/>
    </source>
</evidence>
<protein>
    <submittedName>
        <fullName evidence="1">Uncharacterized protein</fullName>
    </submittedName>
</protein>
<reference evidence="1 2" key="1">
    <citation type="submission" date="2014-12" db="EMBL/GenBank/DDBJ databases">
        <title>Draft genome sequences of 10 type strains of Lactococcus.</title>
        <authorList>
            <person name="Sun Z."/>
            <person name="Zhong Z."/>
            <person name="Liu W."/>
            <person name="Zhang W."/>
            <person name="Zhang H."/>
        </authorList>
    </citation>
    <scope>NUCLEOTIDE SEQUENCE [LARGE SCALE GENOMIC DNA]</scope>
    <source>
        <strain evidence="1 2">JCM 16395</strain>
    </source>
</reference>
<dbReference type="AlphaFoldDB" id="A0A2A5RKM7"/>
<sequence>MNKQDLMEHLFLQFENLGIQIIRNDSINVPAIVNIEKKLMAYNGKKLTPFILSHEKQHVFFQDIHRGGDNDACNPQEVRANKKAIEYLWDIFLENGGGYDYFNIFIDLTECPFYMAYDIISKQYHEQEDELNEMDSLRDIDDNALQKCIEEYISTLDVVDEINVYGFLEMYHLAYNLYERAVEIFREIIGGSRYQAI</sequence>
<proteinExistence type="predicted"/>
<dbReference type="OrthoDB" id="2243669at2"/>
<name>A0A2A5RKM7_9LACT</name>
<accession>A0A2A5RKM7</accession>
<dbReference type="EMBL" id="JXJU01000006">
    <property type="protein sequence ID" value="PCR99751.1"/>
    <property type="molecule type" value="Genomic_DNA"/>
</dbReference>
<dbReference type="Proteomes" id="UP000218181">
    <property type="component" value="Unassembled WGS sequence"/>
</dbReference>
<evidence type="ECO:0000313" key="1">
    <source>
        <dbReference type="EMBL" id="PCR99751.1"/>
    </source>
</evidence>
<organism evidence="1 2">
    <name type="scientific">Lactococcus fujiensis JCM 16395</name>
    <dbReference type="NCBI Taxonomy" id="1291764"/>
    <lineage>
        <taxon>Bacteria</taxon>
        <taxon>Bacillati</taxon>
        <taxon>Bacillota</taxon>
        <taxon>Bacilli</taxon>
        <taxon>Lactobacillales</taxon>
        <taxon>Streptococcaceae</taxon>
        <taxon>Lactococcus</taxon>
    </lineage>
</organism>
<dbReference type="STRING" id="1291764.GCA_001311235_03215"/>
<comment type="caution">
    <text evidence="1">The sequence shown here is derived from an EMBL/GenBank/DDBJ whole genome shotgun (WGS) entry which is preliminary data.</text>
</comment>
<keyword evidence="2" id="KW-1185">Reference proteome</keyword>